<feature type="domain" description="DNA-directed DNA polymerase family A palm" evidence="16">
    <location>
        <begin position="682"/>
        <end position="909"/>
    </location>
</feature>
<dbReference type="GO" id="GO:0003677">
    <property type="term" value="F:DNA binding"/>
    <property type="evidence" value="ECO:0007669"/>
    <property type="project" value="UniProtKB-KW"/>
</dbReference>
<keyword evidence="9" id="KW-0239">DNA-directed DNA polymerase</keyword>
<evidence type="ECO:0000256" key="1">
    <source>
        <dbReference type="ARBA" id="ARBA00001946"/>
    </source>
</evidence>
<evidence type="ECO:0000256" key="15">
    <source>
        <dbReference type="ARBA" id="ARBA00069489"/>
    </source>
</evidence>
<dbReference type="GO" id="GO:0008408">
    <property type="term" value="F:3'-5' exonuclease activity"/>
    <property type="evidence" value="ECO:0007669"/>
    <property type="project" value="TreeGrafter"/>
</dbReference>
<dbReference type="InterPro" id="IPR043502">
    <property type="entry name" value="DNA/RNA_pol_sf"/>
</dbReference>
<keyword evidence="8" id="KW-0460">Magnesium</keyword>
<organism evidence="17 18">
    <name type="scientific">[Candida] arabinofermentans NRRL YB-2248</name>
    <dbReference type="NCBI Taxonomy" id="983967"/>
    <lineage>
        <taxon>Eukaryota</taxon>
        <taxon>Fungi</taxon>
        <taxon>Dikarya</taxon>
        <taxon>Ascomycota</taxon>
        <taxon>Saccharomycotina</taxon>
        <taxon>Pichiomycetes</taxon>
        <taxon>Pichiales</taxon>
        <taxon>Pichiaceae</taxon>
        <taxon>Ogataea</taxon>
        <taxon>Ogataea/Candida clade</taxon>
    </lineage>
</organism>
<name>A0A1E4STT7_9ASCO</name>
<dbReference type="AlphaFoldDB" id="A0A1E4STT7"/>
<comment type="subcellular location">
    <subcellularLocation>
        <location evidence="2">Mitochondrion</location>
    </subcellularLocation>
</comment>
<protein>
    <recommendedName>
        <fullName evidence="15">DNA polymerase gamma</fullName>
        <ecNumber evidence="4">2.7.7.7</ecNumber>
    </recommendedName>
    <alternativeName>
        <fullName evidence="12">Mitochondrial DNA polymerase catalytic subunit</fullName>
    </alternativeName>
</protein>
<evidence type="ECO:0000256" key="4">
    <source>
        <dbReference type="ARBA" id="ARBA00012417"/>
    </source>
</evidence>
<evidence type="ECO:0000256" key="9">
    <source>
        <dbReference type="ARBA" id="ARBA00022932"/>
    </source>
</evidence>
<comment type="cofactor">
    <cofactor evidence="1">
        <name>Mg(2+)</name>
        <dbReference type="ChEBI" id="CHEBI:18420"/>
    </cofactor>
</comment>
<dbReference type="Gene3D" id="3.30.420.390">
    <property type="match status" value="2"/>
</dbReference>
<dbReference type="Proteomes" id="UP000094801">
    <property type="component" value="Unassembled WGS sequence"/>
</dbReference>
<evidence type="ECO:0000313" key="17">
    <source>
        <dbReference type="EMBL" id="ODV82901.1"/>
    </source>
</evidence>
<keyword evidence="10" id="KW-0238">DNA-binding</keyword>
<dbReference type="Pfam" id="PF00476">
    <property type="entry name" value="DNA_pol_A"/>
    <property type="match status" value="1"/>
</dbReference>
<keyword evidence="11" id="KW-0496">Mitochondrion</keyword>
<dbReference type="FunFam" id="1.10.150.20:FF:000035">
    <property type="entry name" value="DNA polymerase gamma, mitochondrial"/>
    <property type="match status" value="1"/>
</dbReference>
<comment type="function">
    <text evidence="14">Involved in the replication of mitochondrial DNA.</text>
</comment>
<dbReference type="SUPFAM" id="SSF53098">
    <property type="entry name" value="Ribonuclease H-like"/>
    <property type="match status" value="1"/>
</dbReference>
<dbReference type="EMBL" id="KV453871">
    <property type="protein sequence ID" value="ODV82901.1"/>
    <property type="molecule type" value="Genomic_DNA"/>
</dbReference>
<dbReference type="PANTHER" id="PTHR10267">
    <property type="entry name" value="DNA POLYMERASE SUBUNIT GAMMA-1"/>
    <property type="match status" value="1"/>
</dbReference>
<evidence type="ECO:0000256" key="8">
    <source>
        <dbReference type="ARBA" id="ARBA00022842"/>
    </source>
</evidence>
<evidence type="ECO:0000259" key="16">
    <source>
        <dbReference type="SMART" id="SM00482"/>
    </source>
</evidence>
<dbReference type="SUPFAM" id="SSF56672">
    <property type="entry name" value="DNA/RNA polymerases"/>
    <property type="match status" value="1"/>
</dbReference>
<dbReference type="InterPro" id="IPR002297">
    <property type="entry name" value="DNA-dir_DNA_pol_A_mt"/>
</dbReference>
<dbReference type="GO" id="GO:0003887">
    <property type="term" value="F:DNA-directed DNA polymerase activity"/>
    <property type="evidence" value="ECO:0007669"/>
    <property type="project" value="UniProtKB-KW"/>
</dbReference>
<gene>
    <name evidence="17" type="ORF">CANARDRAFT_30469</name>
</gene>
<keyword evidence="18" id="KW-1185">Reference proteome</keyword>
<dbReference type="STRING" id="983967.A0A1E4STT7"/>
<evidence type="ECO:0000256" key="6">
    <source>
        <dbReference type="ARBA" id="ARBA00022695"/>
    </source>
</evidence>
<evidence type="ECO:0000256" key="14">
    <source>
        <dbReference type="ARBA" id="ARBA00057053"/>
    </source>
</evidence>
<dbReference type="Gene3D" id="3.30.70.370">
    <property type="match status" value="1"/>
</dbReference>
<dbReference type="EC" id="2.7.7.7" evidence="4"/>
<comment type="catalytic activity">
    <reaction evidence="13">
        <text>DNA(n) + a 2'-deoxyribonucleoside 5'-triphosphate = DNA(n+1) + diphosphate</text>
        <dbReference type="Rhea" id="RHEA:22508"/>
        <dbReference type="Rhea" id="RHEA-COMP:17339"/>
        <dbReference type="Rhea" id="RHEA-COMP:17340"/>
        <dbReference type="ChEBI" id="CHEBI:33019"/>
        <dbReference type="ChEBI" id="CHEBI:61560"/>
        <dbReference type="ChEBI" id="CHEBI:173112"/>
        <dbReference type="EC" id="2.7.7.7"/>
    </reaction>
</comment>
<comment type="similarity">
    <text evidence="3">Belongs to the DNA polymerase type-A family.</text>
</comment>
<dbReference type="GO" id="GO:0005760">
    <property type="term" value="C:gamma DNA polymerase complex"/>
    <property type="evidence" value="ECO:0007669"/>
    <property type="project" value="InterPro"/>
</dbReference>
<dbReference type="SMART" id="SM00482">
    <property type="entry name" value="POLAc"/>
    <property type="match status" value="1"/>
</dbReference>
<dbReference type="PANTHER" id="PTHR10267:SF0">
    <property type="entry name" value="DNA POLYMERASE SUBUNIT GAMMA-1"/>
    <property type="match status" value="1"/>
</dbReference>
<reference evidence="18" key="1">
    <citation type="submission" date="2016-04" db="EMBL/GenBank/DDBJ databases">
        <title>Comparative genomics of biotechnologically important yeasts.</title>
        <authorList>
            <consortium name="DOE Joint Genome Institute"/>
            <person name="Riley R."/>
            <person name="Haridas S."/>
            <person name="Wolfe K.H."/>
            <person name="Lopes M.R."/>
            <person name="Hittinger C.T."/>
            <person name="Goker M."/>
            <person name="Salamov A."/>
            <person name="Wisecaver J."/>
            <person name="Long T.M."/>
            <person name="Aerts A.L."/>
            <person name="Barry K."/>
            <person name="Choi C."/>
            <person name="Clum A."/>
            <person name="Coughlan A.Y."/>
            <person name="Deshpande S."/>
            <person name="Douglass A.P."/>
            <person name="Hanson S.J."/>
            <person name="Klenk H.-P."/>
            <person name="Labutti K."/>
            <person name="Lapidus A."/>
            <person name="Lindquist E."/>
            <person name="Lipzen A."/>
            <person name="Meier-Kolthoff J.P."/>
            <person name="Ohm R.A."/>
            <person name="Otillar R.P."/>
            <person name="Pangilinan J."/>
            <person name="Peng Y."/>
            <person name="Rokas A."/>
            <person name="Rosa C.A."/>
            <person name="Scheuner C."/>
            <person name="Sibirny A.A."/>
            <person name="Slot J.C."/>
            <person name="Stielow J.B."/>
            <person name="Sun H."/>
            <person name="Kurtzman C.P."/>
            <person name="Blackwell M."/>
            <person name="Grigoriev I.V."/>
            <person name="Jeffries T.W."/>
        </authorList>
    </citation>
    <scope>NUCLEOTIDE SEQUENCE [LARGE SCALE GENOMIC DNA]</scope>
    <source>
        <strain evidence="18">NRRL YB-2248</strain>
    </source>
</reference>
<dbReference type="Pfam" id="PF18136">
    <property type="entry name" value="DNApol_Exo"/>
    <property type="match status" value="1"/>
</dbReference>
<evidence type="ECO:0000256" key="12">
    <source>
        <dbReference type="ARBA" id="ARBA00031966"/>
    </source>
</evidence>
<accession>A0A1E4STT7</accession>
<evidence type="ECO:0000256" key="5">
    <source>
        <dbReference type="ARBA" id="ARBA00022679"/>
    </source>
</evidence>
<dbReference type="PROSITE" id="PS00447">
    <property type="entry name" value="DNA_POLYMERASE_A"/>
    <property type="match status" value="1"/>
</dbReference>
<sequence length="1198" mass="136426">MISTAGVRAPVRVRVRVRVRFYATEKPRINPVGIQHLSLGLQSQLFPSTYLKNAEKITRSNAQLVKLSHQHLERNELLGKPCSLNPPINFQIPKLQGNDLNQHFHALGQHSLRNHQDIVNQLLNLGNSTVPLPAKWQFKSGWTRYAPGKKPQKVDFPLEEGLTFDVEVIYKVSRYPAIATAMSSKAWYGWVSPYLTGESDTLDGHLIPMDTQESSKLIIGHNVSYDRARVLEEYKLTQSKAFFLDTMSLHVAVSGMCSRQRGTWLKYKKKVEEDQENGQPSLSKIRSGIETMGLKELIDNPMLDTENETDSSLADDPWMKNSSLNSLKHVAELHCGIKMDKAARDAFSTEDPQTIIDDFQNLMSYCANDVLATFKVFQKIFPQFREIIPHPVSLAALRHINQSFIPTDKEWEHYITNTERMYQESVQEIERRLHEVCERVLEMKDDPSQPWINDPWLSQLDWTITPQKLTKKGVPVKRQKLPGYPEWYKKLIVKDKLTLTMKTRVSPLLLKLSWENKPIFWIDSKGWCFLVEFEQVEEFKSKNYDMIKNESIEDEIDDDLYEILKTKALFKVPHEDGPTSRTTNLMSKPFLRHFEKGILSSEYEMTKTALQLAVANSYWTSSRERIRGQFVIYNDLNKHMDFDTKSDIGMIIPQIIPMGTITRRAVESTWLTASNAKSSRLGSELKAMVKAPPGYCFVGADVDSEELWIASLVGDSVFKMHGGTAIGWMTLEGTKNEGTDLHSKTAKILGISRNEAKIFNYGRIYGAGVKFATTLLRKFNPNLLESEAIKTSKNLYSATKGNSDILNGKRQWYGGSESIVFNRLEQIAEQEQPKTPVLGAGITSALQRKSLKSNSFLPSRINWAIQSSGVDYLHLLIISMEYLCETYNVKARLSITVHDEIRYMVDEKDKYKCAMMLQVANLWTRAMFCHQLGIDEVPQSCAFFSAVDIDKVLRKEVDLDCITPSHLESIPHGESIDIYRLLEKEEIQEFLKTVNDLDLGEINYPKSMKPSELLDKSLDTTTKNLLIQLQIAGSPKEFRSIKKKYLDGVQHLKNSKFIRENKENFNENIISNGTFGDVVNFDVLKEVLRGVELESEKVGFETASNAKQSKKTANIVKPKPATTTKVTKKKNQPRSDEISKLQHEDVETLKHDIIPSDFNIFGALENPVSVADIIFTEDGHNSKQGAKKGSTVTLDRHY</sequence>
<proteinExistence type="inferred from homology"/>
<dbReference type="Gene3D" id="1.10.150.20">
    <property type="entry name" value="5' to 3' exonuclease, C-terminal subdomain"/>
    <property type="match status" value="1"/>
</dbReference>
<keyword evidence="5" id="KW-0808">Transferase</keyword>
<dbReference type="GO" id="GO:0006264">
    <property type="term" value="P:mitochondrial DNA replication"/>
    <property type="evidence" value="ECO:0007669"/>
    <property type="project" value="TreeGrafter"/>
</dbReference>
<evidence type="ECO:0000256" key="13">
    <source>
        <dbReference type="ARBA" id="ARBA00049244"/>
    </source>
</evidence>
<evidence type="ECO:0000313" key="18">
    <source>
        <dbReference type="Proteomes" id="UP000094801"/>
    </source>
</evidence>
<evidence type="ECO:0000256" key="7">
    <source>
        <dbReference type="ARBA" id="ARBA00022705"/>
    </source>
</evidence>
<dbReference type="InterPro" id="IPR001098">
    <property type="entry name" value="DNA-dir_DNA_pol_A_palm_dom"/>
</dbReference>
<evidence type="ECO:0000256" key="10">
    <source>
        <dbReference type="ARBA" id="ARBA00023125"/>
    </source>
</evidence>
<evidence type="ECO:0000256" key="3">
    <source>
        <dbReference type="ARBA" id="ARBA00007705"/>
    </source>
</evidence>
<evidence type="ECO:0000256" key="2">
    <source>
        <dbReference type="ARBA" id="ARBA00004173"/>
    </source>
</evidence>
<evidence type="ECO:0000256" key="11">
    <source>
        <dbReference type="ARBA" id="ARBA00023128"/>
    </source>
</evidence>
<dbReference type="InterPro" id="IPR041336">
    <property type="entry name" value="DNApol_Exo"/>
</dbReference>
<keyword evidence="6" id="KW-0548">Nucleotidyltransferase</keyword>
<dbReference type="OrthoDB" id="5588663at2759"/>
<dbReference type="InterPro" id="IPR019760">
    <property type="entry name" value="DNA-dir_DNA_pol_A_CS"/>
</dbReference>
<keyword evidence="7" id="KW-0235">DNA replication</keyword>
<dbReference type="InterPro" id="IPR012337">
    <property type="entry name" value="RNaseH-like_sf"/>
</dbReference>
<dbReference type="PRINTS" id="PR00867">
    <property type="entry name" value="DNAPOLG"/>
</dbReference>